<name>A0AAN7KR15_TRANT</name>
<evidence type="ECO:0000313" key="1">
    <source>
        <dbReference type="EMBL" id="KAK4767572.1"/>
    </source>
</evidence>
<proteinExistence type="predicted"/>
<reference evidence="1 2" key="1">
    <citation type="journal article" date="2023" name="Hortic Res">
        <title>Pangenome of water caltrop reveals structural variations and asymmetric subgenome divergence after allopolyploidization.</title>
        <authorList>
            <person name="Zhang X."/>
            <person name="Chen Y."/>
            <person name="Wang L."/>
            <person name="Yuan Y."/>
            <person name="Fang M."/>
            <person name="Shi L."/>
            <person name="Lu R."/>
            <person name="Comes H.P."/>
            <person name="Ma Y."/>
            <person name="Chen Y."/>
            <person name="Huang G."/>
            <person name="Zhou Y."/>
            <person name="Zheng Z."/>
            <person name="Qiu Y."/>
        </authorList>
    </citation>
    <scope>NUCLEOTIDE SEQUENCE [LARGE SCALE GENOMIC DNA]</scope>
    <source>
        <strain evidence="1">F231</strain>
    </source>
</reference>
<gene>
    <name evidence="1" type="ORF">SAY86_015322</name>
</gene>
<dbReference type="Proteomes" id="UP001346149">
    <property type="component" value="Unassembled WGS sequence"/>
</dbReference>
<organism evidence="1 2">
    <name type="scientific">Trapa natans</name>
    <name type="common">Water chestnut</name>
    <dbReference type="NCBI Taxonomy" id="22666"/>
    <lineage>
        <taxon>Eukaryota</taxon>
        <taxon>Viridiplantae</taxon>
        <taxon>Streptophyta</taxon>
        <taxon>Embryophyta</taxon>
        <taxon>Tracheophyta</taxon>
        <taxon>Spermatophyta</taxon>
        <taxon>Magnoliopsida</taxon>
        <taxon>eudicotyledons</taxon>
        <taxon>Gunneridae</taxon>
        <taxon>Pentapetalae</taxon>
        <taxon>rosids</taxon>
        <taxon>malvids</taxon>
        <taxon>Myrtales</taxon>
        <taxon>Lythraceae</taxon>
        <taxon>Trapa</taxon>
    </lineage>
</organism>
<protein>
    <submittedName>
        <fullName evidence="1">Uncharacterized protein</fullName>
    </submittedName>
</protein>
<comment type="caution">
    <text evidence="1">The sequence shown here is derived from an EMBL/GenBank/DDBJ whole genome shotgun (WGS) entry which is preliminary data.</text>
</comment>
<dbReference type="EMBL" id="JAXQNO010000022">
    <property type="protein sequence ID" value="KAK4767572.1"/>
    <property type="molecule type" value="Genomic_DNA"/>
</dbReference>
<accession>A0AAN7KR15</accession>
<evidence type="ECO:0000313" key="2">
    <source>
        <dbReference type="Proteomes" id="UP001346149"/>
    </source>
</evidence>
<keyword evidence="2" id="KW-1185">Reference proteome</keyword>
<sequence>MRHDWGDLGSGDHVTADPCTGDLPDLQRIERPASCPASSVLWASSAIVAASMATLPEIRPDSMLVSLFRCVLRLLLCICIDVPSLYSPGTVRTNYAHHHHRLNKAIQSGISYHEFKVAPWIK</sequence>
<dbReference type="AlphaFoldDB" id="A0AAN7KR15"/>